<dbReference type="PANTHER" id="PTHR43701">
    <property type="entry name" value="MEMBRANE TRANSPORTER PROTEIN MJ0441-RELATED"/>
    <property type="match status" value="1"/>
</dbReference>
<comment type="similarity">
    <text evidence="5">Belongs to the 4-toluene sulfonate uptake permease (TSUP) (TC 2.A.102) family.</text>
</comment>
<protein>
    <recommendedName>
        <fullName evidence="5">Probable membrane transporter protein</fullName>
    </recommendedName>
</protein>
<organism evidence="6 7">
    <name type="scientific">Gallionella capsiferriformans (strain ES-2)</name>
    <name type="common">Gallionella ferruginea capsiferriformans (strain ES-2)</name>
    <dbReference type="NCBI Taxonomy" id="395494"/>
    <lineage>
        <taxon>Bacteria</taxon>
        <taxon>Pseudomonadati</taxon>
        <taxon>Pseudomonadota</taxon>
        <taxon>Betaproteobacteria</taxon>
        <taxon>Nitrosomonadales</taxon>
        <taxon>Gallionellaceae</taxon>
        <taxon>Gallionella</taxon>
    </lineage>
</organism>
<reference evidence="6 7" key="1">
    <citation type="submission" date="2010-08" db="EMBL/GenBank/DDBJ databases">
        <title>Complete sequence of Gallionella capsiferriformans ES-2.</title>
        <authorList>
            <consortium name="US DOE Joint Genome Institute"/>
            <person name="Lucas S."/>
            <person name="Copeland A."/>
            <person name="Lapidus A."/>
            <person name="Cheng J.-F."/>
            <person name="Bruce D."/>
            <person name="Goodwin L."/>
            <person name="Pitluck S."/>
            <person name="Chertkov O."/>
            <person name="Davenport K.W."/>
            <person name="Detter J.C."/>
            <person name="Han C."/>
            <person name="Tapia R."/>
            <person name="Land M."/>
            <person name="Hauser L."/>
            <person name="Chang Y.-J."/>
            <person name="Jeffries C."/>
            <person name="Kyrpides N."/>
            <person name="Ivanova N."/>
            <person name="Mikhailova N."/>
            <person name="Shelobolina E.S."/>
            <person name="Picardal F."/>
            <person name="Roden E."/>
            <person name="Emerson D."/>
            <person name="Woyke T."/>
        </authorList>
    </citation>
    <scope>NUCLEOTIDE SEQUENCE [LARGE SCALE GENOMIC DNA]</scope>
    <source>
        <strain evidence="6 7">ES-2</strain>
    </source>
</reference>
<comment type="subcellular location">
    <subcellularLocation>
        <location evidence="5">Cell membrane</location>
        <topology evidence="5">Multi-pass membrane protein</topology>
    </subcellularLocation>
    <subcellularLocation>
        <location evidence="1">Membrane</location>
        <topology evidence="1">Multi-pass membrane protein</topology>
    </subcellularLocation>
</comment>
<feature type="transmembrane region" description="Helical" evidence="5">
    <location>
        <begin position="241"/>
        <end position="260"/>
    </location>
</feature>
<dbReference type="GO" id="GO:0005886">
    <property type="term" value="C:plasma membrane"/>
    <property type="evidence" value="ECO:0007669"/>
    <property type="project" value="UniProtKB-SubCell"/>
</dbReference>
<feature type="transmembrane region" description="Helical" evidence="5">
    <location>
        <begin position="43"/>
        <end position="64"/>
    </location>
</feature>
<dbReference type="eggNOG" id="COG0730">
    <property type="taxonomic scope" value="Bacteria"/>
</dbReference>
<accession>D9SGV5</accession>
<keyword evidence="7" id="KW-1185">Reference proteome</keyword>
<dbReference type="RefSeq" id="WP_013293690.1">
    <property type="nucleotide sequence ID" value="NC_014394.1"/>
</dbReference>
<evidence type="ECO:0000313" key="7">
    <source>
        <dbReference type="Proteomes" id="UP000001235"/>
    </source>
</evidence>
<dbReference type="KEGG" id="gca:Galf_1741"/>
<dbReference type="EMBL" id="CP002159">
    <property type="protein sequence ID" value="ADL55752.1"/>
    <property type="molecule type" value="Genomic_DNA"/>
</dbReference>
<dbReference type="Proteomes" id="UP000001235">
    <property type="component" value="Chromosome"/>
</dbReference>
<dbReference type="InterPro" id="IPR002781">
    <property type="entry name" value="TM_pro_TauE-like"/>
</dbReference>
<gene>
    <name evidence="6" type="ordered locus">Galf_1741</name>
</gene>
<sequence precursor="true">MFILPIGLGLLIGLIMALTGAGGGILAVPALTLGLGWTMASASPVALLTVATAALIGMMSGLLAGAVRIRAALLISATGIIAAPFGQHLAHRLSERWLTGLFVCVMLIVAVRLFRSTHPSAKNSTRARTCVIDTKTGRISWNPLSFLKLSLIGLASGLSTGLLGVGGGFIVVPALLRCSDIAISGIIATSLTVITFVSAGAVISAFSSGHLALTEPALLFMAAAATGMLLGRLFAPKIPAIMLQRALAMLIFSVALFLLYRAR</sequence>
<keyword evidence="3 5" id="KW-1133">Transmembrane helix</keyword>
<evidence type="ECO:0000256" key="5">
    <source>
        <dbReference type="RuleBase" id="RU363041"/>
    </source>
</evidence>
<dbReference type="InterPro" id="IPR051598">
    <property type="entry name" value="TSUP/Inactive_protease-like"/>
</dbReference>
<dbReference type="PANTHER" id="PTHR43701:SF2">
    <property type="entry name" value="MEMBRANE TRANSPORTER PROTEIN YJNA-RELATED"/>
    <property type="match status" value="1"/>
</dbReference>
<keyword evidence="2 5" id="KW-0812">Transmembrane</keyword>
<dbReference type="AlphaFoldDB" id="D9SGV5"/>
<evidence type="ECO:0000313" key="6">
    <source>
        <dbReference type="EMBL" id="ADL55752.1"/>
    </source>
</evidence>
<dbReference type="Pfam" id="PF01925">
    <property type="entry name" value="TauE"/>
    <property type="match status" value="1"/>
</dbReference>
<feature type="transmembrane region" description="Helical" evidence="5">
    <location>
        <begin position="181"/>
        <end position="206"/>
    </location>
</feature>
<evidence type="ECO:0000256" key="3">
    <source>
        <dbReference type="ARBA" id="ARBA00022989"/>
    </source>
</evidence>
<proteinExistence type="inferred from homology"/>
<name>D9SGV5_GALCS</name>
<dbReference type="STRING" id="395494.Galf_1741"/>
<evidence type="ECO:0000256" key="1">
    <source>
        <dbReference type="ARBA" id="ARBA00004141"/>
    </source>
</evidence>
<dbReference type="HOGENOM" id="CLU_045498_5_0_4"/>
<feature type="transmembrane region" description="Helical" evidence="5">
    <location>
        <begin position="96"/>
        <end position="114"/>
    </location>
</feature>
<evidence type="ECO:0000256" key="4">
    <source>
        <dbReference type="ARBA" id="ARBA00023136"/>
    </source>
</evidence>
<feature type="transmembrane region" description="Helical" evidence="5">
    <location>
        <begin position="151"/>
        <end position="175"/>
    </location>
</feature>
<keyword evidence="4 5" id="KW-0472">Membrane</keyword>
<evidence type="ECO:0000256" key="2">
    <source>
        <dbReference type="ARBA" id="ARBA00022692"/>
    </source>
</evidence>
<dbReference type="OrthoDB" id="7031597at2"/>
<keyword evidence="5" id="KW-1003">Cell membrane</keyword>